<keyword evidence="3" id="KW-1185">Reference proteome</keyword>
<dbReference type="Proteomes" id="UP001465447">
    <property type="component" value="Chromosome"/>
</dbReference>
<keyword evidence="1" id="KW-0472">Membrane</keyword>
<feature type="transmembrane region" description="Helical" evidence="1">
    <location>
        <begin position="20"/>
        <end position="40"/>
    </location>
</feature>
<evidence type="ECO:0000313" key="2">
    <source>
        <dbReference type="EMBL" id="WZE71289.1"/>
    </source>
</evidence>
<evidence type="ECO:0000313" key="3">
    <source>
        <dbReference type="Proteomes" id="UP001465447"/>
    </source>
</evidence>
<dbReference type="EMBL" id="CP124591">
    <property type="protein sequence ID" value="WZE71289.1"/>
    <property type="molecule type" value="Genomic_DNA"/>
</dbReference>
<sequence>MFKDVVRAMTQSQQDKWVTVLQAAGTITAAVASVIASGAFTDKD</sequence>
<proteinExistence type="predicted"/>
<dbReference type="KEGG" id="mpsh:QA539_02010"/>
<keyword evidence="1" id="KW-1133">Transmembrane helix</keyword>
<gene>
    <name evidence="2" type="ORF">QA539_02010</name>
</gene>
<evidence type="ECO:0000256" key="1">
    <source>
        <dbReference type="SAM" id="Phobius"/>
    </source>
</evidence>
<organism evidence="2 3">
    <name type="scientific">Macrococcus psychrotolerans</name>
    <dbReference type="NCBI Taxonomy" id="3039389"/>
    <lineage>
        <taxon>Bacteria</taxon>
        <taxon>Bacillati</taxon>
        <taxon>Bacillota</taxon>
        <taxon>Bacilli</taxon>
        <taxon>Bacillales</taxon>
        <taxon>Staphylococcaceae</taxon>
        <taxon>Macrococcus</taxon>
    </lineage>
</organism>
<protein>
    <submittedName>
        <fullName evidence="2">Uncharacterized protein</fullName>
    </submittedName>
</protein>
<name>A0AAU6RM29_9STAP</name>
<dbReference type="AlphaFoldDB" id="A0AAU6RM29"/>
<accession>A0AAU6RM29</accession>
<dbReference type="RefSeq" id="WP_258182492.1">
    <property type="nucleotide sequence ID" value="NZ_CP124591.1"/>
</dbReference>
<reference evidence="2 3" key="1">
    <citation type="submission" date="2023-04" db="EMBL/GenBank/DDBJ databases">
        <title>Macrococci isolated from food, foodproducing animals, and human clinical materials.</title>
        <authorList>
            <person name="Maslanova I."/>
            <person name="Svec P."/>
            <person name="Sedlacek I."/>
            <person name="Novakova D."/>
            <person name="Keller J.E."/>
            <person name="Schwendener S."/>
            <person name="Finstrlova A."/>
            <person name="Botka T."/>
            <person name="Kovarovic V."/>
            <person name="Petras P."/>
            <person name="Perreten V."/>
            <person name="Pantucek R."/>
        </authorList>
    </citation>
    <scope>NUCLEOTIDE SEQUENCE [LARGE SCALE GENOMIC DNA]</scope>
    <source>
        <strain evidence="2 3">CCM 8659</strain>
    </source>
</reference>
<keyword evidence="1" id="KW-0812">Transmembrane</keyword>